<dbReference type="EMBL" id="MK072134">
    <property type="protein sequence ID" value="AYV79148.1"/>
    <property type="molecule type" value="Genomic_DNA"/>
</dbReference>
<accession>A0A3G4ZW69</accession>
<name>A0A3G4ZW69_9VIRU</name>
<evidence type="ECO:0000313" key="1">
    <source>
        <dbReference type="EMBL" id="AYV79148.1"/>
    </source>
</evidence>
<proteinExistence type="predicted"/>
<gene>
    <name evidence="1" type="ORF">Faunusvirus3_28</name>
</gene>
<reference evidence="1" key="1">
    <citation type="submission" date="2018-10" db="EMBL/GenBank/DDBJ databases">
        <title>Hidden diversity of soil giant viruses.</title>
        <authorList>
            <person name="Schulz F."/>
            <person name="Alteio L."/>
            <person name="Goudeau D."/>
            <person name="Ryan E.M."/>
            <person name="Malmstrom R.R."/>
            <person name="Blanchard J."/>
            <person name="Woyke T."/>
        </authorList>
    </citation>
    <scope>NUCLEOTIDE SEQUENCE</scope>
    <source>
        <strain evidence="1">FNV1</strain>
    </source>
</reference>
<sequence length="43" mass="4796">MRDNRFNQSVVAGCNNPGKNKITVSFTNSNRTCANISHTVQDR</sequence>
<protein>
    <submittedName>
        <fullName evidence="1">Uncharacterized protein</fullName>
    </submittedName>
</protein>
<organism evidence="1">
    <name type="scientific">Faunusvirus sp</name>
    <dbReference type="NCBI Taxonomy" id="2487766"/>
    <lineage>
        <taxon>Viruses</taxon>
        <taxon>Varidnaviria</taxon>
        <taxon>Bamfordvirae</taxon>
        <taxon>Nucleocytoviricota</taxon>
        <taxon>Megaviricetes</taxon>
        <taxon>Imitervirales</taxon>
        <taxon>Mimiviridae</taxon>
    </lineage>
</organism>